<dbReference type="EMBL" id="VIWV01000001">
    <property type="protein sequence ID" value="TWF84629.1"/>
    <property type="molecule type" value="Genomic_DNA"/>
</dbReference>
<dbReference type="OrthoDB" id="8109875at2"/>
<dbReference type="Proteomes" id="UP000316603">
    <property type="component" value="Unassembled WGS sequence"/>
</dbReference>
<reference evidence="3 4" key="1">
    <citation type="submission" date="2019-06" db="EMBL/GenBank/DDBJ databases">
        <title>Sequencing the genomes of 1000 actinobacteria strains.</title>
        <authorList>
            <person name="Klenk H.-P."/>
        </authorList>
    </citation>
    <scope>NUCLEOTIDE SEQUENCE [LARGE SCALE GENOMIC DNA]</scope>
    <source>
        <strain evidence="3 4">DSM 41695</strain>
    </source>
</reference>
<comment type="caution">
    <text evidence="3">The sequence shown here is derived from an EMBL/GenBank/DDBJ whole genome shotgun (WGS) entry which is preliminary data.</text>
</comment>
<dbReference type="SUPFAM" id="SSF55729">
    <property type="entry name" value="Acyl-CoA N-acyltransferases (Nat)"/>
    <property type="match status" value="1"/>
</dbReference>
<gene>
    <name evidence="3" type="ORF">FHX78_111564</name>
</gene>
<evidence type="ECO:0000259" key="2">
    <source>
        <dbReference type="Pfam" id="PF13480"/>
    </source>
</evidence>
<dbReference type="InterPro" id="IPR050644">
    <property type="entry name" value="PG_Glycine_Bridge_Synth"/>
</dbReference>
<evidence type="ECO:0000313" key="4">
    <source>
        <dbReference type="Proteomes" id="UP000316603"/>
    </source>
</evidence>
<dbReference type="InterPro" id="IPR038740">
    <property type="entry name" value="BioF2-like_GNAT_dom"/>
</dbReference>
<feature type="domain" description="BioF2-like acetyltransferase" evidence="2">
    <location>
        <begin position="163"/>
        <end position="304"/>
    </location>
</feature>
<evidence type="ECO:0000256" key="1">
    <source>
        <dbReference type="SAM" id="MobiDB-lite"/>
    </source>
</evidence>
<dbReference type="PANTHER" id="PTHR36174">
    <property type="entry name" value="LIPID II:GLYCINE GLYCYLTRANSFERASE"/>
    <property type="match status" value="1"/>
</dbReference>
<keyword evidence="4" id="KW-1185">Reference proteome</keyword>
<dbReference type="GO" id="GO:0016740">
    <property type="term" value="F:transferase activity"/>
    <property type="evidence" value="ECO:0007669"/>
    <property type="project" value="UniProtKB-KW"/>
</dbReference>
<dbReference type="PANTHER" id="PTHR36174:SF1">
    <property type="entry name" value="LIPID II:GLYCINE GLYCYLTRANSFERASE"/>
    <property type="match status" value="1"/>
</dbReference>
<dbReference type="Pfam" id="PF13480">
    <property type="entry name" value="Acetyltransf_6"/>
    <property type="match status" value="1"/>
</dbReference>
<protein>
    <submittedName>
        <fullName evidence="3">CelD/BcsL family acetyltransferase involved in cellulose biosynthesis</fullName>
    </submittedName>
</protein>
<dbReference type="AlphaFoldDB" id="A0A561TBZ6"/>
<proteinExistence type="predicted"/>
<organism evidence="3 4">
    <name type="scientific">Streptomyces capillispiralis</name>
    <dbReference type="NCBI Taxonomy" id="68182"/>
    <lineage>
        <taxon>Bacteria</taxon>
        <taxon>Bacillati</taxon>
        <taxon>Actinomycetota</taxon>
        <taxon>Actinomycetes</taxon>
        <taxon>Kitasatosporales</taxon>
        <taxon>Streptomycetaceae</taxon>
        <taxon>Streptomyces</taxon>
    </lineage>
</organism>
<sequence>MTAALLTAVRVTSPVPRDLWHAALAEDPDALATQTPGWLDAMCAVRPYRDVSRLYEWQDGRRLVLPLVRSRLTTAARAQELGWPLDWGIGGPVAPGGPVTRAEAATVFADLARRPGAAAYLRPSPLTDEVWRASAPGHVRRYPRITQIADLSGGYATVWSERFTSNTRRNVRKAERAGIGVEVGNDPRLIREFDRLYRMSVDRWAAQEGTSRPRARWRMWRKDPRRKFAAVARHLGDACQIWLAHHQGRAVAGIITMRQGEHAKYWRGAMDKTHAAATGAPTLLQALAIEAACAQGCRYYHMGDSRPDTPVTRFKQRMGGRLHHTEGWWIDPRPDTAPTGPGRHEEAAA</sequence>
<dbReference type="InterPro" id="IPR016181">
    <property type="entry name" value="Acyl_CoA_acyltransferase"/>
</dbReference>
<dbReference type="Gene3D" id="3.40.630.30">
    <property type="match status" value="1"/>
</dbReference>
<name>A0A561TBZ6_9ACTN</name>
<keyword evidence="3" id="KW-0808">Transferase</keyword>
<accession>A0A561TBZ6</accession>
<feature type="region of interest" description="Disordered" evidence="1">
    <location>
        <begin position="325"/>
        <end position="349"/>
    </location>
</feature>
<evidence type="ECO:0000313" key="3">
    <source>
        <dbReference type="EMBL" id="TWF84629.1"/>
    </source>
</evidence>
<dbReference type="RefSeq" id="WP_145866725.1">
    <property type="nucleotide sequence ID" value="NZ_BNCE01000023.1"/>
</dbReference>